<protein>
    <submittedName>
        <fullName evidence="2">Galactose oxidase</fullName>
    </submittedName>
</protein>
<accession>A0A8H4AY57</accession>
<reference evidence="2 3" key="1">
    <citation type="journal article" date="2019" name="Environ. Microbiol.">
        <title>At the nexus of three kingdoms: the genome of the mycorrhizal fungus Gigaspora margarita provides insights into plant, endobacterial and fungal interactions.</title>
        <authorList>
            <person name="Venice F."/>
            <person name="Ghignone S."/>
            <person name="Salvioli di Fossalunga A."/>
            <person name="Amselem J."/>
            <person name="Novero M."/>
            <person name="Xianan X."/>
            <person name="Sedzielewska Toro K."/>
            <person name="Morin E."/>
            <person name="Lipzen A."/>
            <person name="Grigoriev I.V."/>
            <person name="Henrissat B."/>
            <person name="Martin F.M."/>
            <person name="Bonfante P."/>
        </authorList>
    </citation>
    <scope>NUCLEOTIDE SEQUENCE [LARGE SCALE GENOMIC DNA]</scope>
    <source>
        <strain evidence="2 3">BEG34</strain>
    </source>
</reference>
<keyword evidence="1" id="KW-0812">Transmembrane</keyword>
<dbReference type="AlphaFoldDB" id="A0A8H4AY57"/>
<keyword evidence="1" id="KW-1133">Transmembrane helix</keyword>
<dbReference type="Gene3D" id="2.120.10.80">
    <property type="entry name" value="Kelch-type beta propeller"/>
    <property type="match status" value="1"/>
</dbReference>
<dbReference type="OrthoDB" id="432528at2759"/>
<evidence type="ECO:0000313" key="2">
    <source>
        <dbReference type="EMBL" id="KAF0544021.1"/>
    </source>
</evidence>
<name>A0A8H4AY57_GIGMA</name>
<feature type="transmembrane region" description="Helical" evidence="1">
    <location>
        <begin position="182"/>
        <end position="205"/>
    </location>
</feature>
<keyword evidence="3" id="KW-1185">Reference proteome</keyword>
<comment type="caution">
    <text evidence="2">The sequence shown here is derived from an EMBL/GenBank/DDBJ whole genome shotgun (WGS) entry which is preliminary data.</text>
</comment>
<sequence>MNTMTSLTLPIQNLPRRGYTATLLKNNCIIYIGGKSNESESSHVEMNMVSENVQLLSLLKSEWAFSCFNKNETIIIYGGGTGANYFIQSEPVLATLDTTVDPMRWIIPNDSSTSNTPPSLRYHSATLYNNYMLIAFGRMSTKLFKLNDRIYIYDVVNSNWITTMDRILDTTVNASLNNHQNYWLIMACILTGVFIFIIILPFLIYKLYKFKRDLFSKNMAV</sequence>
<proteinExistence type="predicted"/>
<evidence type="ECO:0000256" key="1">
    <source>
        <dbReference type="SAM" id="Phobius"/>
    </source>
</evidence>
<organism evidence="2 3">
    <name type="scientific">Gigaspora margarita</name>
    <dbReference type="NCBI Taxonomy" id="4874"/>
    <lineage>
        <taxon>Eukaryota</taxon>
        <taxon>Fungi</taxon>
        <taxon>Fungi incertae sedis</taxon>
        <taxon>Mucoromycota</taxon>
        <taxon>Glomeromycotina</taxon>
        <taxon>Glomeromycetes</taxon>
        <taxon>Diversisporales</taxon>
        <taxon>Gigasporaceae</taxon>
        <taxon>Gigaspora</taxon>
    </lineage>
</organism>
<gene>
    <name evidence="2" type="ORF">F8M41_003124</name>
</gene>
<dbReference type="SUPFAM" id="SSF117281">
    <property type="entry name" value="Kelch motif"/>
    <property type="match status" value="1"/>
</dbReference>
<dbReference type="Proteomes" id="UP000439903">
    <property type="component" value="Unassembled WGS sequence"/>
</dbReference>
<dbReference type="InterPro" id="IPR015915">
    <property type="entry name" value="Kelch-typ_b-propeller"/>
</dbReference>
<evidence type="ECO:0000313" key="3">
    <source>
        <dbReference type="Proteomes" id="UP000439903"/>
    </source>
</evidence>
<dbReference type="EMBL" id="WTPW01000128">
    <property type="protein sequence ID" value="KAF0544021.1"/>
    <property type="molecule type" value="Genomic_DNA"/>
</dbReference>
<keyword evidence="1" id="KW-0472">Membrane</keyword>